<protein>
    <submittedName>
        <fullName evidence="5">Prostaglandin reductase 1 isoform X2</fullName>
    </submittedName>
</protein>
<dbReference type="InterPro" id="IPR013149">
    <property type="entry name" value="ADH-like_C"/>
</dbReference>
<dbReference type="InterPro" id="IPR036291">
    <property type="entry name" value="NAD(P)-bd_dom_sf"/>
</dbReference>
<feature type="domain" description="Alcohol dehydrogenase-like C-terminal" evidence="3">
    <location>
        <begin position="44"/>
        <end position="127"/>
    </location>
</feature>
<proteinExistence type="predicted"/>
<dbReference type="PANTHER" id="PTHR48106:SF13">
    <property type="entry name" value="QUINONE OXIDOREDUCTASE-RELATED"/>
    <property type="match status" value="1"/>
</dbReference>
<dbReference type="GeneID" id="100211049"/>
<evidence type="ECO:0000256" key="1">
    <source>
        <dbReference type="ARBA" id="ARBA00022857"/>
    </source>
</evidence>
<dbReference type="Proteomes" id="UP001652625">
    <property type="component" value="Chromosome 01"/>
</dbReference>
<gene>
    <name evidence="5" type="primary">LOC100211049</name>
</gene>
<dbReference type="Pfam" id="PF00107">
    <property type="entry name" value="ADH_zinc_N"/>
    <property type="match status" value="1"/>
</dbReference>
<evidence type="ECO:0000256" key="2">
    <source>
        <dbReference type="ARBA" id="ARBA00023002"/>
    </source>
</evidence>
<keyword evidence="2" id="KW-0560">Oxidoreductase</keyword>
<evidence type="ECO:0000313" key="5">
    <source>
        <dbReference type="RefSeq" id="XP_065644081.1"/>
    </source>
</evidence>
<dbReference type="SUPFAM" id="SSF51735">
    <property type="entry name" value="NAD(P)-binding Rossmann-fold domains"/>
    <property type="match status" value="1"/>
</dbReference>
<accession>A0ABM4B5H4</accession>
<organism evidence="4 5">
    <name type="scientific">Hydra vulgaris</name>
    <name type="common">Hydra</name>
    <name type="synonym">Hydra attenuata</name>
    <dbReference type="NCBI Taxonomy" id="6087"/>
    <lineage>
        <taxon>Eukaryota</taxon>
        <taxon>Metazoa</taxon>
        <taxon>Cnidaria</taxon>
        <taxon>Hydrozoa</taxon>
        <taxon>Hydroidolina</taxon>
        <taxon>Anthoathecata</taxon>
        <taxon>Aplanulata</taxon>
        <taxon>Hydridae</taxon>
        <taxon>Hydra</taxon>
    </lineage>
</organism>
<sequence>MFECQQKSAAAEFLTVAATAYYTVFELSKLRVADSVLVHFVAGGVGSMLCQMLQNSGCNVVGVVGATHKVKTAKYLGCSSVIHKSIHNVWEEAKKVAPNGFAAIFDTDGVKTLKDSYNHIKYGGCLISYDDVIKQGCHSF</sequence>
<reference evidence="5" key="2">
    <citation type="submission" date="2025-08" db="UniProtKB">
        <authorList>
            <consortium name="RefSeq"/>
        </authorList>
    </citation>
    <scope>IDENTIFICATION</scope>
</reference>
<evidence type="ECO:0000313" key="4">
    <source>
        <dbReference type="Proteomes" id="UP001652625"/>
    </source>
</evidence>
<keyword evidence="4" id="KW-1185">Reference proteome</keyword>
<name>A0ABM4B5H4_HYDVU</name>
<reference evidence="4" key="1">
    <citation type="submission" date="2025-05" db="UniProtKB">
        <authorList>
            <consortium name="RefSeq"/>
        </authorList>
    </citation>
    <scope>NUCLEOTIDE SEQUENCE [LARGE SCALE GENOMIC DNA]</scope>
</reference>
<dbReference type="RefSeq" id="XP_065644081.1">
    <property type="nucleotide sequence ID" value="XM_065788009.1"/>
</dbReference>
<evidence type="ECO:0000259" key="3">
    <source>
        <dbReference type="Pfam" id="PF00107"/>
    </source>
</evidence>
<keyword evidence="1" id="KW-0521">NADP</keyword>
<dbReference type="PANTHER" id="PTHR48106">
    <property type="entry name" value="QUINONE OXIDOREDUCTASE PIG3-RELATED"/>
    <property type="match status" value="1"/>
</dbReference>
<dbReference type="Gene3D" id="3.40.50.720">
    <property type="entry name" value="NAD(P)-binding Rossmann-like Domain"/>
    <property type="match status" value="1"/>
</dbReference>